<dbReference type="InterPro" id="IPR003439">
    <property type="entry name" value="ABC_transporter-like_ATP-bd"/>
</dbReference>
<evidence type="ECO:0000256" key="7">
    <source>
        <dbReference type="ARBA" id="ARBA00022967"/>
    </source>
</evidence>
<dbReference type="Gene3D" id="3.40.50.300">
    <property type="entry name" value="P-loop containing nucleotide triphosphate hydrolases"/>
    <property type="match status" value="1"/>
</dbReference>
<dbReference type="AlphaFoldDB" id="A0A7C5RTQ6"/>
<keyword evidence="8" id="KW-0472">Membrane</keyword>
<keyword evidence="5" id="KW-0547">Nucleotide-binding</keyword>
<dbReference type="PROSITE" id="PS50893">
    <property type="entry name" value="ABC_TRANSPORTER_2"/>
    <property type="match status" value="1"/>
</dbReference>
<dbReference type="SMART" id="SM00382">
    <property type="entry name" value="AAA"/>
    <property type="match status" value="1"/>
</dbReference>
<evidence type="ECO:0000256" key="5">
    <source>
        <dbReference type="ARBA" id="ARBA00022741"/>
    </source>
</evidence>
<dbReference type="InterPro" id="IPR017871">
    <property type="entry name" value="ABC_transporter-like_CS"/>
</dbReference>
<dbReference type="GO" id="GO:0005524">
    <property type="term" value="F:ATP binding"/>
    <property type="evidence" value="ECO:0007669"/>
    <property type="project" value="UniProtKB-KW"/>
</dbReference>
<dbReference type="InterPro" id="IPR027417">
    <property type="entry name" value="P-loop_NTPase"/>
</dbReference>
<proteinExistence type="predicted"/>
<evidence type="ECO:0000256" key="3">
    <source>
        <dbReference type="ARBA" id="ARBA00022458"/>
    </source>
</evidence>
<feature type="domain" description="ABC transporter" evidence="9">
    <location>
        <begin position="5"/>
        <end position="230"/>
    </location>
</feature>
<comment type="caution">
    <text evidence="10">The sequence shown here is derived from an EMBL/GenBank/DDBJ whole genome shotgun (WGS) entry which is preliminary data.</text>
</comment>
<sequence length="307" mass="33718">MSVIIEVSELRKIYGSVVAVDNVSFTVEEGEIFGIVGPNGAGKTTTIECLEGLRRPDAGTVRVFGLDPWRQRRRLAADIGVQLQESALPDRLRVGEAVSLFAALYPNSLDPYQLLAQLGLIDQVHIPFAALSGGQKQRLFLALALVHDPRLLFLDELTTGLDPHARRTVWDLIRSVRARGKTILLSTHLMEEAEELCDRIAVFHQGRIVALDTPSRLIARVVGGLRIVLRIPDGTPLPPLGQLPGVRSVEIRDQTLLVRADDDRVVATVVQALVQHGIPLRELRVLSGRLEDAYLVLTGSALSRPEQ</sequence>
<dbReference type="PANTHER" id="PTHR42711:SF16">
    <property type="entry name" value="ABC TRANSPORTER ATP-BINDING PROTEIN"/>
    <property type="match status" value="1"/>
</dbReference>
<dbReference type="PROSITE" id="PS00211">
    <property type="entry name" value="ABC_TRANSPORTER_1"/>
    <property type="match status" value="1"/>
</dbReference>
<evidence type="ECO:0000259" key="9">
    <source>
        <dbReference type="PROSITE" id="PS50893"/>
    </source>
</evidence>
<evidence type="ECO:0000256" key="2">
    <source>
        <dbReference type="ARBA" id="ARBA00022448"/>
    </source>
</evidence>
<evidence type="ECO:0000256" key="8">
    <source>
        <dbReference type="ARBA" id="ARBA00023136"/>
    </source>
</evidence>
<dbReference type="InterPro" id="IPR050763">
    <property type="entry name" value="ABC_transporter_ATP-binding"/>
</dbReference>
<evidence type="ECO:0000256" key="1">
    <source>
        <dbReference type="ARBA" id="ARBA00004236"/>
    </source>
</evidence>
<dbReference type="CDD" id="cd03230">
    <property type="entry name" value="ABC_DR_subfamily_A"/>
    <property type="match status" value="1"/>
</dbReference>
<keyword evidence="6 10" id="KW-0067">ATP-binding</keyword>
<dbReference type="Pfam" id="PF00005">
    <property type="entry name" value="ABC_tran"/>
    <property type="match status" value="1"/>
</dbReference>
<protein>
    <submittedName>
        <fullName evidence="10">ABC transporter ATP-binding protein</fullName>
    </submittedName>
</protein>
<keyword evidence="4" id="KW-1003">Cell membrane</keyword>
<keyword evidence="7" id="KW-1278">Translocase</keyword>
<evidence type="ECO:0000256" key="4">
    <source>
        <dbReference type="ARBA" id="ARBA00022475"/>
    </source>
</evidence>
<evidence type="ECO:0000256" key="6">
    <source>
        <dbReference type="ARBA" id="ARBA00022840"/>
    </source>
</evidence>
<dbReference type="GO" id="GO:0016887">
    <property type="term" value="F:ATP hydrolysis activity"/>
    <property type="evidence" value="ECO:0007669"/>
    <property type="project" value="InterPro"/>
</dbReference>
<gene>
    <name evidence="10" type="ORF">ENM21_07440</name>
</gene>
<dbReference type="EMBL" id="DRWX01000341">
    <property type="protein sequence ID" value="HHM97026.1"/>
    <property type="molecule type" value="Genomic_DNA"/>
</dbReference>
<keyword evidence="2" id="KW-0813">Transport</keyword>
<evidence type="ECO:0000313" key="10">
    <source>
        <dbReference type="EMBL" id="HHM97026.1"/>
    </source>
</evidence>
<dbReference type="FunFam" id="3.40.50.300:FF:000589">
    <property type="entry name" value="ABC transporter, ATP-binding subunit"/>
    <property type="match status" value="1"/>
</dbReference>
<keyword evidence="3" id="KW-0536">Nodulation</keyword>
<dbReference type="PANTHER" id="PTHR42711">
    <property type="entry name" value="ABC TRANSPORTER ATP-BINDING PROTEIN"/>
    <property type="match status" value="1"/>
</dbReference>
<dbReference type="SUPFAM" id="SSF52540">
    <property type="entry name" value="P-loop containing nucleoside triphosphate hydrolases"/>
    <property type="match status" value="1"/>
</dbReference>
<accession>A0A7C5RTQ6</accession>
<organism evidence="10">
    <name type="scientific">Thermomicrobium roseum</name>
    <dbReference type="NCBI Taxonomy" id="500"/>
    <lineage>
        <taxon>Bacteria</taxon>
        <taxon>Pseudomonadati</taxon>
        <taxon>Thermomicrobiota</taxon>
        <taxon>Thermomicrobia</taxon>
        <taxon>Thermomicrobiales</taxon>
        <taxon>Thermomicrobiaceae</taxon>
        <taxon>Thermomicrobium</taxon>
    </lineage>
</organism>
<reference evidence="10" key="1">
    <citation type="journal article" date="2020" name="mSystems">
        <title>Genome- and Community-Level Interaction Insights into Carbon Utilization and Element Cycling Functions of Hydrothermarchaeota in Hydrothermal Sediment.</title>
        <authorList>
            <person name="Zhou Z."/>
            <person name="Liu Y."/>
            <person name="Xu W."/>
            <person name="Pan J."/>
            <person name="Luo Z.H."/>
            <person name="Li M."/>
        </authorList>
    </citation>
    <scope>NUCLEOTIDE SEQUENCE [LARGE SCALE GENOMIC DNA]</scope>
    <source>
        <strain evidence="10">SpSt-1065</strain>
    </source>
</reference>
<dbReference type="InterPro" id="IPR003593">
    <property type="entry name" value="AAA+_ATPase"/>
</dbReference>
<comment type="subcellular location">
    <subcellularLocation>
        <location evidence="1">Cell membrane</location>
    </subcellularLocation>
</comment>
<name>A0A7C5RTQ6_THERO</name>
<dbReference type="GO" id="GO:0005886">
    <property type="term" value="C:plasma membrane"/>
    <property type="evidence" value="ECO:0007669"/>
    <property type="project" value="UniProtKB-SubCell"/>
</dbReference>